<feature type="region of interest" description="Disordered" evidence="1">
    <location>
        <begin position="1"/>
        <end position="66"/>
    </location>
</feature>
<reference evidence="3" key="4">
    <citation type="journal article" date="2015" name="G3 (Bethesda)">
        <title>Genome sequences of three phytopathogenic species of the Magnaporthaceae family of fungi.</title>
        <authorList>
            <person name="Okagaki L.H."/>
            <person name="Nunes C.C."/>
            <person name="Sailsbery J."/>
            <person name="Clay B."/>
            <person name="Brown D."/>
            <person name="John T."/>
            <person name="Oh Y."/>
            <person name="Young N."/>
            <person name="Fitzgerald M."/>
            <person name="Haas B.J."/>
            <person name="Zeng Q."/>
            <person name="Young S."/>
            <person name="Adiconis X."/>
            <person name="Fan L."/>
            <person name="Levin J.Z."/>
            <person name="Mitchell T.K."/>
            <person name="Okubara P.A."/>
            <person name="Farman M.L."/>
            <person name="Kohn L.M."/>
            <person name="Birren B."/>
            <person name="Ma L.-J."/>
            <person name="Dean R.A."/>
        </authorList>
    </citation>
    <scope>NUCLEOTIDE SEQUENCE</scope>
    <source>
        <strain evidence="3">ATCC 64411 / 73-15</strain>
    </source>
</reference>
<dbReference type="AlphaFoldDB" id="A0A0C4E982"/>
<evidence type="ECO:0000313" key="2">
    <source>
        <dbReference type="EMBL" id="KLU90197.1"/>
    </source>
</evidence>
<proteinExistence type="predicted"/>
<sequence length="122" mass="13641">MPGLHASRPRNGTFRSTRPGITPCGSAILHCAQKTSRGDRKKSSSSRGWIRGLEKGGFQPPHHTRPATRALSCISRCRLSDFLPAMSWRSSALPRSCNKQFRHWFPAMLVFGHPEKRKAESS</sequence>
<name>A0A0C4E982_MAGP6</name>
<gene>
    <name evidence="2" type="ORF">MAPG_09161</name>
</gene>
<organism evidence="3 4">
    <name type="scientific">Magnaporthiopsis poae (strain ATCC 64411 / 73-15)</name>
    <name type="common">Kentucky bluegrass fungus</name>
    <name type="synonym">Magnaporthe poae</name>
    <dbReference type="NCBI Taxonomy" id="644358"/>
    <lineage>
        <taxon>Eukaryota</taxon>
        <taxon>Fungi</taxon>
        <taxon>Dikarya</taxon>
        <taxon>Ascomycota</taxon>
        <taxon>Pezizomycotina</taxon>
        <taxon>Sordariomycetes</taxon>
        <taxon>Sordariomycetidae</taxon>
        <taxon>Magnaporthales</taxon>
        <taxon>Magnaporthaceae</taxon>
        <taxon>Magnaporthiopsis</taxon>
    </lineage>
</organism>
<reference evidence="2" key="1">
    <citation type="submission" date="2010-05" db="EMBL/GenBank/DDBJ databases">
        <title>The Genome Sequence of Magnaporthe poae strain ATCC 64411.</title>
        <authorList>
            <consortium name="The Broad Institute Genome Sequencing Platform"/>
            <consortium name="Broad Institute Genome Sequencing Center for Infectious Disease"/>
            <person name="Ma L.-J."/>
            <person name="Dead R."/>
            <person name="Young S."/>
            <person name="Zeng Q."/>
            <person name="Koehrsen M."/>
            <person name="Alvarado L."/>
            <person name="Berlin A."/>
            <person name="Chapman S.B."/>
            <person name="Chen Z."/>
            <person name="Freedman E."/>
            <person name="Gellesch M."/>
            <person name="Goldberg J."/>
            <person name="Griggs A."/>
            <person name="Gujja S."/>
            <person name="Heilman E.R."/>
            <person name="Heiman D."/>
            <person name="Hepburn T."/>
            <person name="Howarth C."/>
            <person name="Jen D."/>
            <person name="Larson L."/>
            <person name="Mehta T."/>
            <person name="Neiman D."/>
            <person name="Pearson M."/>
            <person name="Roberts A."/>
            <person name="Saif S."/>
            <person name="Shea T."/>
            <person name="Shenoy N."/>
            <person name="Sisk P."/>
            <person name="Stolte C."/>
            <person name="Sykes S."/>
            <person name="Walk T."/>
            <person name="White J."/>
            <person name="Yandava C."/>
            <person name="Haas B."/>
            <person name="Nusbaum C."/>
            <person name="Birren B."/>
        </authorList>
    </citation>
    <scope>NUCLEOTIDE SEQUENCE</scope>
    <source>
        <strain evidence="2">ATCC 64411</strain>
    </source>
</reference>
<reference evidence="2" key="3">
    <citation type="submission" date="2011-03" db="EMBL/GenBank/DDBJ databases">
        <title>Annotation of Magnaporthe poae ATCC 64411.</title>
        <authorList>
            <person name="Ma L.-J."/>
            <person name="Dead R."/>
            <person name="Young S.K."/>
            <person name="Zeng Q."/>
            <person name="Gargeya S."/>
            <person name="Fitzgerald M."/>
            <person name="Haas B."/>
            <person name="Abouelleil A."/>
            <person name="Alvarado L."/>
            <person name="Arachchi H.M."/>
            <person name="Berlin A."/>
            <person name="Brown A."/>
            <person name="Chapman S.B."/>
            <person name="Chen Z."/>
            <person name="Dunbar C."/>
            <person name="Freedman E."/>
            <person name="Gearin G."/>
            <person name="Gellesch M."/>
            <person name="Goldberg J."/>
            <person name="Griggs A."/>
            <person name="Gujja S."/>
            <person name="Heiman D."/>
            <person name="Howarth C."/>
            <person name="Larson L."/>
            <person name="Lui A."/>
            <person name="MacDonald P.J.P."/>
            <person name="Mehta T."/>
            <person name="Montmayeur A."/>
            <person name="Murphy C."/>
            <person name="Neiman D."/>
            <person name="Pearson M."/>
            <person name="Priest M."/>
            <person name="Roberts A."/>
            <person name="Saif S."/>
            <person name="Shea T."/>
            <person name="Shenoy N."/>
            <person name="Sisk P."/>
            <person name="Stolte C."/>
            <person name="Sykes S."/>
            <person name="Yandava C."/>
            <person name="Wortman J."/>
            <person name="Nusbaum C."/>
            <person name="Birren B."/>
        </authorList>
    </citation>
    <scope>NUCLEOTIDE SEQUENCE</scope>
    <source>
        <strain evidence="2">ATCC 64411</strain>
    </source>
</reference>
<accession>A0A0C4E982</accession>
<evidence type="ECO:0000313" key="3">
    <source>
        <dbReference type="EnsemblFungi" id="MAPG_09161T0"/>
    </source>
</evidence>
<protein>
    <submittedName>
        <fullName evidence="2 3">Uncharacterized protein</fullName>
    </submittedName>
</protein>
<dbReference type="EMBL" id="ADBL01002245">
    <property type="status" value="NOT_ANNOTATED_CDS"/>
    <property type="molecule type" value="Genomic_DNA"/>
</dbReference>
<dbReference type="VEuPathDB" id="FungiDB:MAPG_09161"/>
<dbReference type="EnsemblFungi" id="MAPG_09161T0">
    <property type="protein sequence ID" value="MAPG_09161T0"/>
    <property type="gene ID" value="MAPG_09161"/>
</dbReference>
<dbReference type="Proteomes" id="UP000011715">
    <property type="component" value="Unassembled WGS sequence"/>
</dbReference>
<keyword evidence="4" id="KW-1185">Reference proteome</keyword>
<reference evidence="3" key="5">
    <citation type="submission" date="2015-06" db="UniProtKB">
        <authorList>
            <consortium name="EnsemblFungi"/>
        </authorList>
    </citation>
    <scope>IDENTIFICATION</scope>
    <source>
        <strain evidence="3">ATCC 64411</strain>
    </source>
</reference>
<evidence type="ECO:0000256" key="1">
    <source>
        <dbReference type="SAM" id="MobiDB-lite"/>
    </source>
</evidence>
<dbReference type="EMBL" id="GL876974">
    <property type="protein sequence ID" value="KLU90197.1"/>
    <property type="molecule type" value="Genomic_DNA"/>
</dbReference>
<evidence type="ECO:0000313" key="4">
    <source>
        <dbReference type="Proteomes" id="UP000011715"/>
    </source>
</evidence>
<reference evidence="4" key="2">
    <citation type="submission" date="2010-05" db="EMBL/GenBank/DDBJ databases">
        <title>The genome sequence of Magnaporthe poae strain ATCC 64411.</title>
        <authorList>
            <person name="Ma L.-J."/>
            <person name="Dead R."/>
            <person name="Young S."/>
            <person name="Zeng Q."/>
            <person name="Koehrsen M."/>
            <person name="Alvarado L."/>
            <person name="Berlin A."/>
            <person name="Chapman S.B."/>
            <person name="Chen Z."/>
            <person name="Freedman E."/>
            <person name="Gellesch M."/>
            <person name="Goldberg J."/>
            <person name="Griggs A."/>
            <person name="Gujja S."/>
            <person name="Heilman E.R."/>
            <person name="Heiman D."/>
            <person name="Hepburn T."/>
            <person name="Howarth C."/>
            <person name="Jen D."/>
            <person name="Larson L."/>
            <person name="Mehta T."/>
            <person name="Neiman D."/>
            <person name="Pearson M."/>
            <person name="Roberts A."/>
            <person name="Saif S."/>
            <person name="Shea T."/>
            <person name="Shenoy N."/>
            <person name="Sisk P."/>
            <person name="Stolte C."/>
            <person name="Sykes S."/>
            <person name="Walk T."/>
            <person name="White J."/>
            <person name="Yandava C."/>
            <person name="Haas B."/>
            <person name="Nusbaum C."/>
            <person name="Birren B."/>
        </authorList>
    </citation>
    <scope>NUCLEOTIDE SEQUENCE [LARGE SCALE GENOMIC DNA]</scope>
    <source>
        <strain evidence="4">ATCC 64411 / 73-15</strain>
    </source>
</reference>